<keyword evidence="12" id="KW-1185">Reference proteome</keyword>
<evidence type="ECO:0000259" key="9">
    <source>
        <dbReference type="Pfam" id="PF00955"/>
    </source>
</evidence>
<dbReference type="GO" id="GO:0005774">
    <property type="term" value="C:vacuolar membrane"/>
    <property type="evidence" value="ECO:0007669"/>
    <property type="project" value="UniProtKB-SubCell"/>
</dbReference>
<dbReference type="EnsemblFungi" id="EJT77497">
    <property type="protein sequence ID" value="EJT77497"/>
    <property type="gene ID" value="GGTG_02605"/>
</dbReference>
<feature type="region of interest" description="Disordered" evidence="7">
    <location>
        <begin position="638"/>
        <end position="679"/>
    </location>
</feature>
<reference evidence="10" key="3">
    <citation type="submission" date="2010-09" db="EMBL/GenBank/DDBJ databases">
        <title>Annotation of Gaeumannomyces graminis var. tritici R3-111a-1.</title>
        <authorList>
            <consortium name="The Broad Institute Genome Sequencing Platform"/>
            <person name="Ma L.-J."/>
            <person name="Dead R."/>
            <person name="Young S.K."/>
            <person name="Zeng Q."/>
            <person name="Gargeya S."/>
            <person name="Fitzgerald M."/>
            <person name="Haas B."/>
            <person name="Abouelleil A."/>
            <person name="Alvarado L."/>
            <person name="Arachchi H.M."/>
            <person name="Berlin A."/>
            <person name="Brown A."/>
            <person name="Chapman S.B."/>
            <person name="Chen Z."/>
            <person name="Dunbar C."/>
            <person name="Freedman E."/>
            <person name="Gearin G."/>
            <person name="Gellesch M."/>
            <person name="Goldberg J."/>
            <person name="Griggs A."/>
            <person name="Gujja S."/>
            <person name="Heiman D."/>
            <person name="Howarth C."/>
            <person name="Larson L."/>
            <person name="Lui A."/>
            <person name="MacDonald P.J.P."/>
            <person name="Mehta T."/>
            <person name="Montmayeur A."/>
            <person name="Murphy C."/>
            <person name="Neiman D."/>
            <person name="Pearson M."/>
            <person name="Priest M."/>
            <person name="Roberts A."/>
            <person name="Saif S."/>
            <person name="Shea T."/>
            <person name="Shenoy N."/>
            <person name="Sisk P."/>
            <person name="Stolte C."/>
            <person name="Sykes S."/>
            <person name="Yandava C."/>
            <person name="Wortman J."/>
            <person name="Nusbaum C."/>
            <person name="Birren B."/>
        </authorList>
    </citation>
    <scope>NUCLEOTIDE SEQUENCE</scope>
    <source>
        <strain evidence="10">R3-111a-1</strain>
    </source>
</reference>
<reference evidence="11" key="4">
    <citation type="journal article" date="2015" name="G3 (Bethesda)">
        <title>Genome sequences of three phytopathogenic species of the Magnaporthaceae family of fungi.</title>
        <authorList>
            <person name="Okagaki L.H."/>
            <person name="Nunes C.C."/>
            <person name="Sailsbery J."/>
            <person name="Clay B."/>
            <person name="Brown D."/>
            <person name="John T."/>
            <person name="Oh Y."/>
            <person name="Young N."/>
            <person name="Fitzgerald M."/>
            <person name="Haas B.J."/>
            <person name="Zeng Q."/>
            <person name="Young S."/>
            <person name="Adiconis X."/>
            <person name="Fan L."/>
            <person name="Levin J.Z."/>
            <person name="Mitchell T.K."/>
            <person name="Okubara P.A."/>
            <person name="Farman M.L."/>
            <person name="Kohn L.M."/>
            <person name="Birren B."/>
            <person name="Ma L.-J."/>
            <person name="Dean R.A."/>
        </authorList>
    </citation>
    <scope>NUCLEOTIDE SEQUENCE</scope>
    <source>
        <strain evidence="11">R3-111a-1</strain>
    </source>
</reference>
<feature type="compositionally biased region" description="Polar residues" evidence="7">
    <location>
        <begin position="1"/>
        <end position="14"/>
    </location>
</feature>
<sequence length="679" mass="72809">MAGQAHTASNQNGMDRQFSDDNIRPAAVARSHTPSPAHSSLERDTPGAMAEEQAGSDSGGRRRAGDRWWKIHFFRGMINDVRQRLPHYASDWTDAWDYRVVPATIYMYFANILPALAFSLDMFTKTDMQFGVNEVLLSSVLGAVAFALLSCQPLVIVGVTGPITVFNYTVYDIMSPTGTNYLAFMCWIGIWSLVLHCVLAVTNSCNWLRYVTRFPCDVFGFYVACIYIQKGVEVLTRLGDREPFYLSVAVAVLVFGVAYLCGRLGDGALFSHPVRVFLKDYGTPLTVIFFAGFVHVGRMAAIPLEVLPTGPAFAPTTLRPRGWVVDFWNLGPAHVFLALPFAVLLTVLFWFDHNVSSLIAQGTEFPLRKPAGFHWDLFLLGLTTGVAGLLGLPFPNGLIPQAPFHTESLCVTALVPAAADGDESSGNEHQPPPATATATATDHPPPAKPRRHVQRVTHVVEQRVSNLAQGLLTLGTMTPPLLAVLHLVPQAVLAGLFFVMGAQALAANGVTANLAFLCRDAALTPPSHPLLRLHPRRGRRPAAVIWAFVAVELVAFAATFAVTQTVAAVAFPVFILALIPVRALLLPRWFEPAELAVLDGPAASALTMANIGGVYGATAAAAAGPGDGVLLDAVAGSTGGDDDDVEDGRRRAAGATSSAEPVEKTAVRQRPAGHGVVQE</sequence>
<feature type="transmembrane region" description="Helical" evidence="8">
    <location>
        <begin position="135"/>
        <end position="161"/>
    </location>
</feature>
<evidence type="ECO:0000256" key="5">
    <source>
        <dbReference type="ARBA" id="ARBA00022989"/>
    </source>
</evidence>
<feature type="transmembrane region" description="Helical" evidence="8">
    <location>
        <begin position="566"/>
        <end position="585"/>
    </location>
</feature>
<reference evidence="12" key="1">
    <citation type="submission" date="2010-07" db="EMBL/GenBank/DDBJ databases">
        <title>The genome sequence of Gaeumannomyces graminis var. tritici strain R3-111a-1.</title>
        <authorList>
            <consortium name="The Broad Institute Genome Sequencing Platform"/>
            <person name="Ma L.-J."/>
            <person name="Dead R."/>
            <person name="Young S."/>
            <person name="Zeng Q."/>
            <person name="Koehrsen M."/>
            <person name="Alvarado L."/>
            <person name="Berlin A."/>
            <person name="Chapman S.B."/>
            <person name="Chen Z."/>
            <person name="Freedman E."/>
            <person name="Gellesch M."/>
            <person name="Goldberg J."/>
            <person name="Griggs A."/>
            <person name="Gujja S."/>
            <person name="Heilman E.R."/>
            <person name="Heiman D."/>
            <person name="Hepburn T."/>
            <person name="Howarth C."/>
            <person name="Jen D."/>
            <person name="Larson L."/>
            <person name="Mehta T."/>
            <person name="Neiman D."/>
            <person name="Pearson M."/>
            <person name="Roberts A."/>
            <person name="Saif S."/>
            <person name="Shea T."/>
            <person name="Shenoy N."/>
            <person name="Sisk P."/>
            <person name="Stolte C."/>
            <person name="Sykes S."/>
            <person name="Walk T."/>
            <person name="White J."/>
            <person name="Yandava C."/>
            <person name="Haas B."/>
            <person name="Nusbaum C."/>
            <person name="Birren B."/>
        </authorList>
    </citation>
    <scope>NUCLEOTIDE SEQUENCE [LARGE SCALE GENOMIC DNA]</scope>
    <source>
        <strain evidence="12">R3-111a-1</strain>
    </source>
</reference>
<evidence type="ECO:0000256" key="1">
    <source>
        <dbReference type="ARBA" id="ARBA00004128"/>
    </source>
</evidence>
<keyword evidence="4 8" id="KW-0812">Transmembrane</keyword>
<evidence type="ECO:0000313" key="10">
    <source>
        <dbReference type="EMBL" id="EJT77497.1"/>
    </source>
</evidence>
<dbReference type="GO" id="GO:0050801">
    <property type="term" value="P:monoatomic ion homeostasis"/>
    <property type="evidence" value="ECO:0007669"/>
    <property type="project" value="TreeGrafter"/>
</dbReference>
<dbReference type="eggNOG" id="KOG1172">
    <property type="taxonomic scope" value="Eukaryota"/>
</dbReference>
<organism evidence="10">
    <name type="scientific">Gaeumannomyces tritici (strain R3-111a-1)</name>
    <name type="common">Wheat and barley take-all root rot fungus</name>
    <name type="synonym">Gaeumannomyces graminis var. tritici</name>
    <dbReference type="NCBI Taxonomy" id="644352"/>
    <lineage>
        <taxon>Eukaryota</taxon>
        <taxon>Fungi</taxon>
        <taxon>Dikarya</taxon>
        <taxon>Ascomycota</taxon>
        <taxon>Pezizomycotina</taxon>
        <taxon>Sordariomycetes</taxon>
        <taxon>Sordariomycetidae</taxon>
        <taxon>Magnaporthales</taxon>
        <taxon>Magnaporthaceae</taxon>
        <taxon>Gaeumannomyces</taxon>
    </lineage>
</organism>
<dbReference type="FunFam" id="1.10.287.570:FF:000003">
    <property type="entry name" value="Anion exchange family protein"/>
    <property type="match status" value="1"/>
</dbReference>
<gene>
    <name evidence="11" type="primary">20343063</name>
    <name evidence="10" type="ORF">GGTG_02605</name>
</gene>
<evidence type="ECO:0000313" key="12">
    <source>
        <dbReference type="Proteomes" id="UP000006039"/>
    </source>
</evidence>
<dbReference type="Gene3D" id="1.10.287.570">
    <property type="entry name" value="Helical hairpin bin"/>
    <property type="match status" value="1"/>
</dbReference>
<feature type="transmembrane region" description="Helical" evidence="8">
    <location>
        <begin position="214"/>
        <end position="232"/>
    </location>
</feature>
<dbReference type="STRING" id="644352.J3NMU6"/>
<accession>J3NMU6</accession>
<dbReference type="RefSeq" id="XP_009218642.1">
    <property type="nucleotide sequence ID" value="XM_009220378.1"/>
</dbReference>
<evidence type="ECO:0000256" key="6">
    <source>
        <dbReference type="ARBA" id="ARBA00023136"/>
    </source>
</evidence>
<dbReference type="GO" id="GO:0005452">
    <property type="term" value="F:solute:inorganic anion antiporter activity"/>
    <property type="evidence" value="ECO:0007669"/>
    <property type="project" value="InterPro"/>
</dbReference>
<dbReference type="PANTHER" id="PTHR11453">
    <property type="entry name" value="ANION EXCHANGE PROTEIN"/>
    <property type="match status" value="1"/>
</dbReference>
<feature type="transmembrane region" description="Helical" evidence="8">
    <location>
        <begin position="181"/>
        <end position="202"/>
    </location>
</feature>
<dbReference type="HOGENOM" id="CLU_002289_7_1_1"/>
<feature type="transmembrane region" description="Helical" evidence="8">
    <location>
        <begin position="244"/>
        <end position="262"/>
    </location>
</feature>
<dbReference type="GO" id="GO:0006820">
    <property type="term" value="P:monoatomic anion transport"/>
    <property type="evidence" value="ECO:0007669"/>
    <property type="project" value="InterPro"/>
</dbReference>
<evidence type="ECO:0000256" key="2">
    <source>
        <dbReference type="ARBA" id="ARBA00010993"/>
    </source>
</evidence>
<proteinExistence type="inferred from homology"/>
<protein>
    <submittedName>
        <fullName evidence="10">Anion exchange protein 4</fullName>
    </submittedName>
</protein>
<dbReference type="GO" id="GO:0080139">
    <property type="term" value="F:borate efflux transmembrane transporter activity"/>
    <property type="evidence" value="ECO:0007669"/>
    <property type="project" value="TreeGrafter"/>
</dbReference>
<comment type="subcellular location">
    <subcellularLocation>
        <location evidence="1">Vacuole membrane</location>
        <topology evidence="1">Multi-pass membrane protein</topology>
    </subcellularLocation>
</comment>
<feature type="region of interest" description="Disordered" evidence="7">
    <location>
        <begin position="420"/>
        <end position="451"/>
    </location>
</feature>
<evidence type="ECO:0000256" key="3">
    <source>
        <dbReference type="ARBA" id="ARBA00022554"/>
    </source>
</evidence>
<feature type="region of interest" description="Disordered" evidence="7">
    <location>
        <begin position="1"/>
        <end position="63"/>
    </location>
</feature>
<feature type="transmembrane region" description="Helical" evidence="8">
    <location>
        <begin position="327"/>
        <end position="351"/>
    </location>
</feature>
<dbReference type="Proteomes" id="UP000006039">
    <property type="component" value="Unassembled WGS sequence"/>
</dbReference>
<keyword evidence="5 8" id="KW-1133">Transmembrane helix</keyword>
<dbReference type="InterPro" id="IPR011531">
    <property type="entry name" value="HCO3_transpt-like_TM_dom"/>
</dbReference>
<dbReference type="EMBL" id="GL385396">
    <property type="protein sequence ID" value="EJT77497.1"/>
    <property type="molecule type" value="Genomic_DNA"/>
</dbReference>
<dbReference type="GO" id="GO:0005886">
    <property type="term" value="C:plasma membrane"/>
    <property type="evidence" value="ECO:0007669"/>
    <property type="project" value="TreeGrafter"/>
</dbReference>
<feature type="domain" description="Bicarbonate transporter-like transmembrane" evidence="9">
    <location>
        <begin position="454"/>
        <end position="600"/>
    </location>
</feature>
<feature type="transmembrane region" description="Helical" evidence="8">
    <location>
        <begin position="481"/>
        <end position="499"/>
    </location>
</feature>
<dbReference type="PANTHER" id="PTHR11453:SF82">
    <property type="entry name" value="BORON TRANSPORTER 1"/>
    <property type="match status" value="1"/>
</dbReference>
<dbReference type="Pfam" id="PF00955">
    <property type="entry name" value="HCO3_cotransp"/>
    <property type="match status" value="2"/>
</dbReference>
<reference evidence="11" key="5">
    <citation type="submission" date="2018-04" db="UniProtKB">
        <authorList>
            <consortium name="EnsemblFungi"/>
        </authorList>
    </citation>
    <scope>IDENTIFICATION</scope>
    <source>
        <strain evidence="11">R3-111a-1</strain>
    </source>
</reference>
<evidence type="ECO:0000256" key="7">
    <source>
        <dbReference type="SAM" id="MobiDB-lite"/>
    </source>
</evidence>
<feature type="transmembrane region" description="Helical" evidence="8">
    <location>
        <begin position="283"/>
        <end position="307"/>
    </location>
</feature>
<feature type="transmembrane region" description="Helical" evidence="8">
    <location>
        <begin position="542"/>
        <end position="560"/>
    </location>
</feature>
<evidence type="ECO:0000256" key="4">
    <source>
        <dbReference type="ARBA" id="ARBA00022692"/>
    </source>
</evidence>
<evidence type="ECO:0000313" key="11">
    <source>
        <dbReference type="EnsemblFungi" id="EJT77497"/>
    </source>
</evidence>
<dbReference type="GO" id="GO:0000324">
    <property type="term" value="C:fungal-type vacuole"/>
    <property type="evidence" value="ECO:0007669"/>
    <property type="project" value="TreeGrafter"/>
</dbReference>
<dbReference type="VEuPathDB" id="FungiDB:GGTG_02605"/>
<dbReference type="GeneID" id="20343063"/>
<dbReference type="FunCoup" id="J3NMU6">
    <property type="interactions" value="390"/>
</dbReference>
<feature type="domain" description="Bicarbonate transporter-like transmembrane" evidence="9">
    <location>
        <begin position="73"/>
        <end position="244"/>
    </location>
</feature>
<keyword evidence="6 8" id="KW-0472">Membrane</keyword>
<feature type="transmembrane region" description="Helical" evidence="8">
    <location>
        <begin position="372"/>
        <end position="394"/>
    </location>
</feature>
<evidence type="ECO:0000256" key="8">
    <source>
        <dbReference type="SAM" id="Phobius"/>
    </source>
</evidence>
<comment type="similarity">
    <text evidence="2">Belongs to the anion exchanger (TC 2.A.31) family.</text>
</comment>
<feature type="transmembrane region" description="Helical" evidence="8">
    <location>
        <begin position="105"/>
        <end position="123"/>
    </location>
</feature>
<dbReference type="AlphaFoldDB" id="J3NMU6"/>
<name>J3NMU6_GAET3</name>
<keyword evidence="3" id="KW-0926">Vacuole</keyword>
<dbReference type="OrthoDB" id="1735926at2759"/>
<dbReference type="InterPro" id="IPR003020">
    <property type="entry name" value="HCO3_transpt_euk"/>
</dbReference>
<reference evidence="10" key="2">
    <citation type="submission" date="2010-07" db="EMBL/GenBank/DDBJ databases">
        <authorList>
            <consortium name="The Broad Institute Genome Sequencing Platform"/>
            <consortium name="Broad Institute Genome Sequencing Center for Infectious Disease"/>
            <person name="Ma L.-J."/>
            <person name="Dead R."/>
            <person name="Young S."/>
            <person name="Zeng Q."/>
            <person name="Koehrsen M."/>
            <person name="Alvarado L."/>
            <person name="Berlin A."/>
            <person name="Chapman S.B."/>
            <person name="Chen Z."/>
            <person name="Freedman E."/>
            <person name="Gellesch M."/>
            <person name="Goldberg J."/>
            <person name="Griggs A."/>
            <person name="Gujja S."/>
            <person name="Heilman E.R."/>
            <person name="Heiman D."/>
            <person name="Hepburn T."/>
            <person name="Howarth C."/>
            <person name="Jen D."/>
            <person name="Larson L."/>
            <person name="Mehta T."/>
            <person name="Neiman D."/>
            <person name="Pearson M."/>
            <person name="Roberts A."/>
            <person name="Saif S."/>
            <person name="Shea T."/>
            <person name="Shenoy N."/>
            <person name="Sisk P."/>
            <person name="Stolte C."/>
            <person name="Sykes S."/>
            <person name="Walk T."/>
            <person name="White J."/>
            <person name="Yandava C."/>
            <person name="Haas B."/>
            <person name="Nusbaum C."/>
            <person name="Birren B."/>
        </authorList>
    </citation>
    <scope>NUCLEOTIDE SEQUENCE</scope>
    <source>
        <strain evidence="10">R3-111a-1</strain>
    </source>
</reference>